<evidence type="ECO:0000313" key="1">
    <source>
        <dbReference type="EMBL" id="KAB2617679.1"/>
    </source>
</evidence>
<reference evidence="1 2" key="1">
    <citation type="submission" date="2019-09" db="EMBL/GenBank/DDBJ databases">
        <authorList>
            <person name="Ou C."/>
        </authorList>
    </citation>
    <scope>NUCLEOTIDE SEQUENCE [LARGE SCALE GENOMIC DNA]</scope>
    <source>
        <strain evidence="1">S2</strain>
        <tissue evidence="1">Leaf</tissue>
    </source>
</reference>
<gene>
    <name evidence="1" type="ORF">D8674_013548</name>
</gene>
<reference evidence="1 2" key="3">
    <citation type="submission" date="2019-11" db="EMBL/GenBank/DDBJ databases">
        <title>A de novo genome assembly of a pear dwarfing rootstock.</title>
        <authorList>
            <person name="Wang F."/>
            <person name="Wang J."/>
            <person name="Li S."/>
            <person name="Zhang Y."/>
            <person name="Fang M."/>
            <person name="Ma L."/>
            <person name="Zhao Y."/>
            <person name="Jiang S."/>
        </authorList>
    </citation>
    <scope>NUCLEOTIDE SEQUENCE [LARGE SCALE GENOMIC DNA]</scope>
    <source>
        <strain evidence="1">S2</strain>
        <tissue evidence="1">Leaf</tissue>
    </source>
</reference>
<dbReference type="Proteomes" id="UP000327157">
    <property type="component" value="Chromosome 15"/>
</dbReference>
<reference evidence="2" key="2">
    <citation type="submission" date="2019-10" db="EMBL/GenBank/DDBJ databases">
        <title>A de novo genome assembly of a pear dwarfing rootstock.</title>
        <authorList>
            <person name="Wang F."/>
            <person name="Wang J."/>
            <person name="Li S."/>
            <person name="Zhang Y."/>
            <person name="Fang M."/>
            <person name="Ma L."/>
            <person name="Zhao Y."/>
            <person name="Jiang S."/>
        </authorList>
    </citation>
    <scope>NUCLEOTIDE SEQUENCE [LARGE SCALE GENOMIC DNA]</scope>
</reference>
<dbReference type="AlphaFoldDB" id="A0A5N5GQ45"/>
<protein>
    <submittedName>
        <fullName evidence="1">Uncharacterized protein</fullName>
    </submittedName>
</protein>
<dbReference type="EMBL" id="SMOL01000401">
    <property type="protein sequence ID" value="KAB2617679.1"/>
    <property type="molecule type" value="Genomic_DNA"/>
</dbReference>
<organism evidence="1 2">
    <name type="scientific">Pyrus ussuriensis x Pyrus communis</name>
    <dbReference type="NCBI Taxonomy" id="2448454"/>
    <lineage>
        <taxon>Eukaryota</taxon>
        <taxon>Viridiplantae</taxon>
        <taxon>Streptophyta</taxon>
        <taxon>Embryophyta</taxon>
        <taxon>Tracheophyta</taxon>
        <taxon>Spermatophyta</taxon>
        <taxon>Magnoliopsida</taxon>
        <taxon>eudicotyledons</taxon>
        <taxon>Gunneridae</taxon>
        <taxon>Pentapetalae</taxon>
        <taxon>rosids</taxon>
        <taxon>fabids</taxon>
        <taxon>Rosales</taxon>
        <taxon>Rosaceae</taxon>
        <taxon>Amygdaloideae</taxon>
        <taxon>Maleae</taxon>
        <taxon>Pyrus</taxon>
    </lineage>
</organism>
<sequence>MRDRPLRSQWKWVAGSGLIISFHLLHENYGDDLLPCHPFLLLLGGFPPMPPISIVYGSLSLFPSCHPLQI</sequence>
<keyword evidence="2" id="KW-1185">Reference proteome</keyword>
<evidence type="ECO:0000313" key="2">
    <source>
        <dbReference type="Proteomes" id="UP000327157"/>
    </source>
</evidence>
<proteinExistence type="predicted"/>
<comment type="caution">
    <text evidence="1">The sequence shown here is derived from an EMBL/GenBank/DDBJ whole genome shotgun (WGS) entry which is preliminary data.</text>
</comment>
<name>A0A5N5GQ45_9ROSA</name>
<accession>A0A5N5GQ45</accession>